<evidence type="ECO:0000313" key="1">
    <source>
        <dbReference type="EMBL" id="KAK7492467.1"/>
    </source>
</evidence>
<gene>
    <name evidence="1" type="ORF">BaRGS_00016340</name>
</gene>
<keyword evidence="2" id="KW-1185">Reference proteome</keyword>
<organism evidence="1 2">
    <name type="scientific">Batillaria attramentaria</name>
    <dbReference type="NCBI Taxonomy" id="370345"/>
    <lineage>
        <taxon>Eukaryota</taxon>
        <taxon>Metazoa</taxon>
        <taxon>Spiralia</taxon>
        <taxon>Lophotrochozoa</taxon>
        <taxon>Mollusca</taxon>
        <taxon>Gastropoda</taxon>
        <taxon>Caenogastropoda</taxon>
        <taxon>Sorbeoconcha</taxon>
        <taxon>Cerithioidea</taxon>
        <taxon>Batillariidae</taxon>
        <taxon>Batillaria</taxon>
    </lineage>
</organism>
<dbReference type="AlphaFoldDB" id="A0ABD0KZ12"/>
<dbReference type="EMBL" id="JACVVK020000103">
    <property type="protein sequence ID" value="KAK7492467.1"/>
    <property type="molecule type" value="Genomic_DNA"/>
</dbReference>
<sequence length="124" mass="14364">MRHPPDTRRLFVSLLHKLLGRNCDVLYDSRARGSQSLDNGAERTLRSYQQLYVDDDENDLLLLEPSQTNHLRRNSTEELPIFWKEHSEQDILKERVDQCKTSPLAILIIIPTLTSTCTIACKPF</sequence>
<comment type="caution">
    <text evidence="1">The sequence shown here is derived from an EMBL/GenBank/DDBJ whole genome shotgun (WGS) entry which is preliminary data.</text>
</comment>
<dbReference type="Proteomes" id="UP001519460">
    <property type="component" value="Unassembled WGS sequence"/>
</dbReference>
<proteinExistence type="predicted"/>
<name>A0ABD0KZ12_9CAEN</name>
<accession>A0ABD0KZ12</accession>
<protein>
    <submittedName>
        <fullName evidence="1">Uncharacterized protein</fullName>
    </submittedName>
</protein>
<evidence type="ECO:0000313" key="2">
    <source>
        <dbReference type="Proteomes" id="UP001519460"/>
    </source>
</evidence>
<reference evidence="1 2" key="1">
    <citation type="journal article" date="2023" name="Sci. Data">
        <title>Genome assembly of the Korean intertidal mud-creeper Batillaria attramentaria.</title>
        <authorList>
            <person name="Patra A.K."/>
            <person name="Ho P.T."/>
            <person name="Jun S."/>
            <person name="Lee S.J."/>
            <person name="Kim Y."/>
            <person name="Won Y.J."/>
        </authorList>
    </citation>
    <scope>NUCLEOTIDE SEQUENCE [LARGE SCALE GENOMIC DNA]</scope>
    <source>
        <strain evidence="1">Wonlab-2016</strain>
    </source>
</reference>